<keyword evidence="2" id="KW-0732">Signal</keyword>
<keyword evidence="5" id="KW-1185">Reference proteome</keyword>
<organism evidence="4 5">
    <name type="scientific">Saccharopolyspora spinosa</name>
    <dbReference type="NCBI Taxonomy" id="60894"/>
    <lineage>
        <taxon>Bacteria</taxon>
        <taxon>Bacillati</taxon>
        <taxon>Actinomycetota</taxon>
        <taxon>Actinomycetes</taxon>
        <taxon>Pseudonocardiales</taxon>
        <taxon>Pseudonocardiaceae</taxon>
        <taxon>Saccharopolyspora</taxon>
    </lineage>
</organism>
<dbReference type="PROSITE" id="PS51257">
    <property type="entry name" value="PROKAR_LIPOPROTEIN"/>
    <property type="match status" value="1"/>
</dbReference>
<dbReference type="RefSeq" id="WP_010312572.1">
    <property type="nucleotide sequence ID" value="NZ_CP061007.1"/>
</dbReference>
<dbReference type="AlphaFoldDB" id="A0A2N3XR64"/>
<gene>
    <name evidence="4" type="ORF">A8926_0664</name>
</gene>
<evidence type="ECO:0000313" key="4">
    <source>
        <dbReference type="EMBL" id="PKW13155.1"/>
    </source>
</evidence>
<feature type="chain" id="PRO_5038457439" evidence="2">
    <location>
        <begin position="24"/>
        <end position="217"/>
    </location>
</feature>
<comment type="caution">
    <text evidence="4">The sequence shown here is derived from an EMBL/GenBank/DDBJ whole genome shotgun (WGS) entry which is preliminary data.</text>
</comment>
<dbReference type="OrthoDB" id="3297425at2"/>
<dbReference type="Proteomes" id="UP000233786">
    <property type="component" value="Unassembled WGS sequence"/>
</dbReference>
<accession>A0A2N3XR64</accession>
<dbReference type="Pfam" id="PF14016">
    <property type="entry name" value="DUF4232"/>
    <property type="match status" value="1"/>
</dbReference>
<evidence type="ECO:0000313" key="5">
    <source>
        <dbReference type="Proteomes" id="UP000233786"/>
    </source>
</evidence>
<evidence type="ECO:0000256" key="1">
    <source>
        <dbReference type="SAM" id="MobiDB-lite"/>
    </source>
</evidence>
<feature type="region of interest" description="Disordered" evidence="1">
    <location>
        <begin position="30"/>
        <end position="76"/>
    </location>
</feature>
<reference evidence="4" key="1">
    <citation type="submission" date="2017-12" db="EMBL/GenBank/DDBJ databases">
        <title>Sequencing the genomes of 1000 Actinobacteria strains.</title>
        <authorList>
            <person name="Klenk H.-P."/>
        </authorList>
    </citation>
    <scope>NUCLEOTIDE SEQUENCE [LARGE SCALE GENOMIC DNA]</scope>
    <source>
        <strain evidence="4">DSM 44228</strain>
    </source>
</reference>
<name>A0A2N3XR64_SACSN</name>
<evidence type="ECO:0000259" key="3">
    <source>
        <dbReference type="Pfam" id="PF14016"/>
    </source>
</evidence>
<proteinExistence type="predicted"/>
<sequence>MMLNQTRTLGAIAGLFTGALLLAGCGQSTPAPVPSSGGVSTPAPAAGIAAGDSSSTPVNEPAPWTHAGGQQIDNPDCTASDIKVDLQAQPDRPGVLLMAATNKSEKTCNVSGWADITATDMSGADSKIPVEKVKIPGGPTKFELAPGKTAFAGVRLNLGDKGGDVTVTGFQVKVPGVNGPVNANFLDTKGKSSVPQIPLKSLKVGTLQPVAQGVTVF</sequence>
<feature type="signal peptide" evidence="2">
    <location>
        <begin position="1"/>
        <end position="23"/>
    </location>
</feature>
<evidence type="ECO:0000256" key="2">
    <source>
        <dbReference type="SAM" id="SignalP"/>
    </source>
</evidence>
<dbReference type="InterPro" id="IPR025326">
    <property type="entry name" value="DUF4232"/>
</dbReference>
<dbReference type="EMBL" id="PJNB01000001">
    <property type="protein sequence ID" value="PKW13155.1"/>
    <property type="molecule type" value="Genomic_DNA"/>
</dbReference>
<feature type="domain" description="DUF4232" evidence="3">
    <location>
        <begin position="77"/>
        <end position="206"/>
    </location>
</feature>
<protein>
    <submittedName>
        <fullName evidence="4">Uncharacterized protein DUF4232</fullName>
    </submittedName>
</protein>